<dbReference type="GeneID" id="34446259"/>
<comment type="caution">
    <text evidence="3">The sequence shown here is derived from an EMBL/GenBank/DDBJ whole genome shotgun (WGS) entry which is preliminary data.</text>
</comment>
<dbReference type="PANTHER" id="PTHR42470:SF2">
    <property type="match status" value="1"/>
</dbReference>
<feature type="domain" description="DUF7924" evidence="2">
    <location>
        <begin position="166"/>
        <end position="384"/>
    </location>
</feature>
<organism evidence="3 4">
    <name type="scientific">Aspergillus bombycis</name>
    <dbReference type="NCBI Taxonomy" id="109264"/>
    <lineage>
        <taxon>Eukaryota</taxon>
        <taxon>Fungi</taxon>
        <taxon>Dikarya</taxon>
        <taxon>Ascomycota</taxon>
        <taxon>Pezizomycotina</taxon>
        <taxon>Eurotiomycetes</taxon>
        <taxon>Eurotiomycetidae</taxon>
        <taxon>Eurotiales</taxon>
        <taxon>Aspergillaceae</taxon>
        <taxon>Aspergillus</taxon>
    </lineage>
</organism>
<dbReference type="STRING" id="109264.A0A1F8A9P9"/>
<dbReference type="OrthoDB" id="5400850at2759"/>
<protein>
    <recommendedName>
        <fullName evidence="2">DUF7924 domain-containing protein</fullName>
    </recommendedName>
</protein>
<feature type="region of interest" description="Disordered" evidence="1">
    <location>
        <begin position="445"/>
        <end position="513"/>
    </location>
</feature>
<accession>A0A1F8A9P9</accession>
<feature type="compositionally biased region" description="Low complexity" evidence="1">
    <location>
        <begin position="94"/>
        <end position="103"/>
    </location>
</feature>
<dbReference type="InterPro" id="IPR057684">
    <property type="entry name" value="DUF7924"/>
</dbReference>
<feature type="region of interest" description="Disordered" evidence="1">
    <location>
        <begin position="70"/>
        <end position="114"/>
    </location>
</feature>
<sequence length="529" mass="61962">MKRLISAREDPSNKRRQIQLENKPPSPVSIPCRTQDIPAAVSRSNAIRETDQEDSIHNRIFNWIPLAATDFDPMERPPSKRSRSVSSDRDRESSGPSEGSRSRSSSRDARSSAYRDTNYATILETKNCYMRNSATGPAQEDIELCKQLLQQEIEVPQETMFQSEHFDAFHDALQDRSEMRLLIDLHPMLMPSAENQFIRGRLSLKNVIDGYNDPWIKAEPIYGPKPQPDHTRGLRWSTFNESQRKKLGVQPNEKSLYTAREEIYFPYLVGEVKSNQQALDIADRQNMHSACVALRGLVHLSRMAGCVEILHRRILAFSISHDGDIVRIYGHYPEIEDDKVSYYRWRIGKFDIWTDADKWTCYRFVYNLDDIFLPSHIARVMDMLERIPEPQDISSPVDLDATTEVQSVPGSEEEESTARRNMAVRSRGLQPEIRAMVQSVQKQVERLERERQEQKGREEKLHAQLEQERRERLEQEEKLHAQFQREREEQKQREERLRAQFEQERREQKETQERLITQFERLAQTLSPK</sequence>
<keyword evidence="4" id="KW-1185">Reference proteome</keyword>
<evidence type="ECO:0000313" key="4">
    <source>
        <dbReference type="Proteomes" id="UP000179179"/>
    </source>
</evidence>
<evidence type="ECO:0000313" key="3">
    <source>
        <dbReference type="EMBL" id="OGM48129.1"/>
    </source>
</evidence>
<feature type="compositionally biased region" description="Basic and acidic residues" evidence="1">
    <location>
        <begin position="1"/>
        <end position="13"/>
    </location>
</feature>
<dbReference type="EMBL" id="LYCR01000018">
    <property type="protein sequence ID" value="OGM48129.1"/>
    <property type="molecule type" value="Genomic_DNA"/>
</dbReference>
<dbReference type="RefSeq" id="XP_022391846.1">
    <property type="nucleotide sequence ID" value="XM_022529999.1"/>
</dbReference>
<name>A0A1F8A9P9_9EURO</name>
<dbReference type="Proteomes" id="UP000179179">
    <property type="component" value="Unassembled WGS sequence"/>
</dbReference>
<feature type="region of interest" description="Disordered" evidence="1">
    <location>
        <begin position="391"/>
        <end position="428"/>
    </location>
</feature>
<dbReference type="PANTHER" id="PTHR42470">
    <property type="entry name" value="VAST DOMAIN-CONTAINING PROTEIN"/>
    <property type="match status" value="1"/>
</dbReference>
<evidence type="ECO:0000259" key="2">
    <source>
        <dbReference type="Pfam" id="PF25545"/>
    </source>
</evidence>
<dbReference type="AlphaFoldDB" id="A0A1F8A9P9"/>
<dbReference type="Pfam" id="PF25545">
    <property type="entry name" value="DUF7924"/>
    <property type="match status" value="1"/>
</dbReference>
<reference evidence="3 4" key="1">
    <citation type="journal article" date="2016" name="Genome Biol. Evol.">
        <title>Draft genome sequence of an aflatoxigenic Aspergillus species, A. bombycis.</title>
        <authorList>
            <person name="Moore G.G."/>
            <person name="Mack B.M."/>
            <person name="Beltz S.B."/>
            <person name="Gilbert M.K."/>
        </authorList>
    </citation>
    <scope>NUCLEOTIDE SEQUENCE [LARGE SCALE GENOMIC DNA]</scope>
    <source>
        <strain evidence="4">NRRL 26010</strain>
    </source>
</reference>
<feature type="region of interest" description="Disordered" evidence="1">
    <location>
        <begin position="1"/>
        <end position="37"/>
    </location>
</feature>
<proteinExistence type="predicted"/>
<gene>
    <name evidence="3" type="ORF">ABOM_002869</name>
</gene>
<evidence type="ECO:0000256" key="1">
    <source>
        <dbReference type="SAM" id="MobiDB-lite"/>
    </source>
</evidence>